<dbReference type="InterPro" id="IPR037175">
    <property type="entry name" value="KFase_sf"/>
</dbReference>
<dbReference type="InterPro" id="IPR007325">
    <property type="entry name" value="KFase/CYL"/>
</dbReference>
<dbReference type="RefSeq" id="XP_009553239.1">
    <property type="nucleotide sequence ID" value="XM_009554944.1"/>
</dbReference>
<dbReference type="STRING" id="747525.W4JMP8"/>
<gene>
    <name evidence="2" type="ORF">HETIRDRAFT_332128</name>
</gene>
<evidence type="ECO:0000313" key="3">
    <source>
        <dbReference type="Proteomes" id="UP000030671"/>
    </source>
</evidence>
<proteinExistence type="inferred from homology"/>
<protein>
    <recommendedName>
        <fullName evidence="4">Cyclase</fullName>
    </recommendedName>
</protein>
<dbReference type="InParanoid" id="W4JMP8"/>
<name>W4JMP8_HETIT</name>
<keyword evidence="3" id="KW-1185">Reference proteome</keyword>
<dbReference type="HOGENOM" id="CLU_030671_3_0_1"/>
<dbReference type="GO" id="GO:0004061">
    <property type="term" value="F:arylformamidase activity"/>
    <property type="evidence" value="ECO:0007669"/>
    <property type="project" value="InterPro"/>
</dbReference>
<reference evidence="2 3" key="1">
    <citation type="journal article" date="2012" name="New Phytol.">
        <title>Insight into trade-off between wood decay and parasitism from the genome of a fungal forest pathogen.</title>
        <authorList>
            <person name="Olson A."/>
            <person name="Aerts A."/>
            <person name="Asiegbu F."/>
            <person name="Belbahri L."/>
            <person name="Bouzid O."/>
            <person name="Broberg A."/>
            <person name="Canback B."/>
            <person name="Coutinho P.M."/>
            <person name="Cullen D."/>
            <person name="Dalman K."/>
            <person name="Deflorio G."/>
            <person name="van Diepen L.T."/>
            <person name="Dunand C."/>
            <person name="Duplessis S."/>
            <person name="Durling M."/>
            <person name="Gonthier P."/>
            <person name="Grimwood J."/>
            <person name="Fossdal C.G."/>
            <person name="Hansson D."/>
            <person name="Henrissat B."/>
            <person name="Hietala A."/>
            <person name="Himmelstrand K."/>
            <person name="Hoffmeister D."/>
            <person name="Hogberg N."/>
            <person name="James T.Y."/>
            <person name="Karlsson M."/>
            <person name="Kohler A."/>
            <person name="Kues U."/>
            <person name="Lee Y.H."/>
            <person name="Lin Y.C."/>
            <person name="Lind M."/>
            <person name="Lindquist E."/>
            <person name="Lombard V."/>
            <person name="Lucas S."/>
            <person name="Lunden K."/>
            <person name="Morin E."/>
            <person name="Murat C."/>
            <person name="Park J."/>
            <person name="Raffaello T."/>
            <person name="Rouze P."/>
            <person name="Salamov A."/>
            <person name="Schmutz J."/>
            <person name="Solheim H."/>
            <person name="Stahlberg J."/>
            <person name="Velez H."/>
            <person name="de Vries R.P."/>
            <person name="Wiebenga A."/>
            <person name="Woodward S."/>
            <person name="Yakovlev I."/>
            <person name="Garbelotto M."/>
            <person name="Martin F."/>
            <person name="Grigoriev I.V."/>
            <person name="Stenlid J."/>
        </authorList>
    </citation>
    <scope>NUCLEOTIDE SEQUENCE [LARGE SCALE GENOMIC DNA]</scope>
    <source>
        <strain evidence="2 3">TC 32-1</strain>
    </source>
</reference>
<dbReference type="GO" id="GO:0019441">
    <property type="term" value="P:L-tryptophan catabolic process to kynurenine"/>
    <property type="evidence" value="ECO:0007669"/>
    <property type="project" value="InterPro"/>
</dbReference>
<sequence>MSPTQFIIDLSHPLTTTGGSYCSDHPHYDCERICSIAASGSNVSLLNFGSHTGTHIDAPVHFIEGGASISDLDLSILVGPAVVIDVRGKKPRAIIYWEDIAPYEKKLTSGTMVLFCTGWSKYWGQEEYPASPRIDVDAARKIADRGIKVIGIDALSPDGIAQHGEEAKHEVHLEFLGRGGVIAENLNNLNTLLEVKDPIVSLLPLQLEGCDGSPIRAVAWAQAGE</sequence>
<dbReference type="Proteomes" id="UP000030671">
    <property type="component" value="Unassembled WGS sequence"/>
</dbReference>
<dbReference type="OrthoDB" id="7108654at2759"/>
<dbReference type="eggNOG" id="ENOG502QRBQ">
    <property type="taxonomic scope" value="Eukaryota"/>
</dbReference>
<evidence type="ECO:0008006" key="4">
    <source>
        <dbReference type="Google" id="ProtNLM"/>
    </source>
</evidence>
<dbReference type="SUPFAM" id="SSF102198">
    <property type="entry name" value="Putative cyclase"/>
    <property type="match status" value="1"/>
</dbReference>
<dbReference type="PANTHER" id="PTHR31118">
    <property type="entry name" value="CYCLASE-LIKE PROTEIN 2"/>
    <property type="match status" value="1"/>
</dbReference>
<dbReference type="KEGG" id="hir:HETIRDRAFT_332128"/>
<evidence type="ECO:0000313" key="2">
    <source>
        <dbReference type="EMBL" id="ETW74754.1"/>
    </source>
</evidence>
<accession>W4JMP8</accession>
<dbReference type="GeneID" id="20671704"/>
<dbReference type="Pfam" id="PF04199">
    <property type="entry name" value="Cyclase"/>
    <property type="match status" value="1"/>
</dbReference>
<organism evidence="2 3">
    <name type="scientific">Heterobasidion irregulare (strain TC 32-1)</name>
    <dbReference type="NCBI Taxonomy" id="747525"/>
    <lineage>
        <taxon>Eukaryota</taxon>
        <taxon>Fungi</taxon>
        <taxon>Dikarya</taxon>
        <taxon>Basidiomycota</taxon>
        <taxon>Agaricomycotina</taxon>
        <taxon>Agaricomycetes</taxon>
        <taxon>Russulales</taxon>
        <taxon>Bondarzewiaceae</taxon>
        <taxon>Heterobasidion</taxon>
        <taxon>Heterobasidion annosum species complex</taxon>
    </lineage>
</organism>
<evidence type="ECO:0000256" key="1">
    <source>
        <dbReference type="ARBA" id="ARBA00007865"/>
    </source>
</evidence>
<dbReference type="PANTHER" id="PTHR31118:SF12">
    <property type="entry name" value="CYCLASE-LIKE PROTEIN 2"/>
    <property type="match status" value="1"/>
</dbReference>
<comment type="similarity">
    <text evidence="1">Belongs to the Cyclase 1 superfamily.</text>
</comment>
<dbReference type="AlphaFoldDB" id="W4JMP8"/>
<dbReference type="EMBL" id="KI925467">
    <property type="protein sequence ID" value="ETW74754.1"/>
    <property type="molecule type" value="Genomic_DNA"/>
</dbReference>
<dbReference type="Gene3D" id="3.50.30.50">
    <property type="entry name" value="Putative cyclase"/>
    <property type="match status" value="1"/>
</dbReference>